<accession>A0A429ZV45</accession>
<reference evidence="4 5" key="1">
    <citation type="submission" date="2017-05" db="EMBL/GenBank/DDBJ databases">
        <title>Vagococcus spp. assemblies.</title>
        <authorList>
            <person name="Gulvik C.A."/>
        </authorList>
    </citation>
    <scope>NUCLEOTIDE SEQUENCE [LARGE SCALE GENOMIC DNA]</scope>
    <source>
        <strain evidence="4 5">NCFB 2777</strain>
    </source>
</reference>
<proteinExistence type="predicted"/>
<dbReference type="OrthoDB" id="9812484at2"/>
<evidence type="ECO:0000256" key="2">
    <source>
        <dbReference type="PROSITE-ProRule" id="PRU00335"/>
    </source>
</evidence>
<dbReference type="Pfam" id="PF17924">
    <property type="entry name" value="TetR_C_19"/>
    <property type="match status" value="1"/>
</dbReference>
<evidence type="ECO:0000313" key="5">
    <source>
        <dbReference type="Proteomes" id="UP000287239"/>
    </source>
</evidence>
<dbReference type="EMBL" id="NGJU01000002">
    <property type="protein sequence ID" value="RST97537.1"/>
    <property type="molecule type" value="Genomic_DNA"/>
</dbReference>
<sequence>MSLIMLGGVKMPKETFFNLKPDKKAIVLNAALKEFSQHSVQEASVANIVRDSEISRGSFYKYFEDIEDLYYYFYHHITQHAHGTVIEAIKNADGDLFKGLEGYLKELIHAFSDPLYHDYFKVLSLNLNYVTERRMGYQSQGNPHGMATKPEEFIEVIDTNSLNAKTNEELLTFFKVLVPVVHECLNDYFAKDWSEEQLMGEYRNRVKWLKFGIIHNE</sequence>
<keyword evidence="5" id="KW-1185">Reference proteome</keyword>
<dbReference type="Pfam" id="PF00440">
    <property type="entry name" value="TetR_N"/>
    <property type="match status" value="1"/>
</dbReference>
<feature type="domain" description="HTH tetR-type" evidence="3">
    <location>
        <begin position="21"/>
        <end position="81"/>
    </location>
</feature>
<gene>
    <name evidence="4" type="ORF">CBF35_02400</name>
</gene>
<dbReference type="PROSITE" id="PS50977">
    <property type="entry name" value="HTH_TETR_2"/>
    <property type="match status" value="1"/>
</dbReference>
<dbReference type="AlphaFoldDB" id="A0A429ZV45"/>
<organism evidence="4 5">
    <name type="scientific">Vagococcus salmoninarum</name>
    <dbReference type="NCBI Taxonomy" id="2739"/>
    <lineage>
        <taxon>Bacteria</taxon>
        <taxon>Bacillati</taxon>
        <taxon>Bacillota</taxon>
        <taxon>Bacilli</taxon>
        <taxon>Lactobacillales</taxon>
        <taxon>Enterococcaceae</taxon>
        <taxon>Vagococcus</taxon>
    </lineage>
</organism>
<dbReference type="SUPFAM" id="SSF46689">
    <property type="entry name" value="Homeodomain-like"/>
    <property type="match status" value="1"/>
</dbReference>
<dbReference type="InterPro" id="IPR009057">
    <property type="entry name" value="Homeodomain-like_sf"/>
</dbReference>
<name>A0A429ZV45_9ENTE</name>
<dbReference type="InterPro" id="IPR050624">
    <property type="entry name" value="HTH-type_Tx_Regulator"/>
</dbReference>
<dbReference type="GO" id="GO:0003677">
    <property type="term" value="F:DNA binding"/>
    <property type="evidence" value="ECO:0007669"/>
    <property type="project" value="UniProtKB-UniRule"/>
</dbReference>
<dbReference type="Gene3D" id="1.10.357.10">
    <property type="entry name" value="Tetracycline Repressor, domain 2"/>
    <property type="match status" value="1"/>
</dbReference>
<dbReference type="PANTHER" id="PTHR43479">
    <property type="entry name" value="ACREF/ENVCD OPERON REPRESSOR-RELATED"/>
    <property type="match status" value="1"/>
</dbReference>
<dbReference type="InterPro" id="IPR001647">
    <property type="entry name" value="HTH_TetR"/>
</dbReference>
<dbReference type="Proteomes" id="UP000287239">
    <property type="component" value="Unassembled WGS sequence"/>
</dbReference>
<comment type="caution">
    <text evidence="4">The sequence shown here is derived from an EMBL/GenBank/DDBJ whole genome shotgun (WGS) entry which is preliminary data.</text>
</comment>
<evidence type="ECO:0000313" key="4">
    <source>
        <dbReference type="EMBL" id="RST97537.1"/>
    </source>
</evidence>
<protein>
    <recommendedName>
        <fullName evidence="3">HTH tetR-type domain-containing protein</fullName>
    </recommendedName>
</protein>
<evidence type="ECO:0000259" key="3">
    <source>
        <dbReference type="PROSITE" id="PS50977"/>
    </source>
</evidence>
<keyword evidence="1 2" id="KW-0238">DNA-binding</keyword>
<evidence type="ECO:0000256" key="1">
    <source>
        <dbReference type="ARBA" id="ARBA00023125"/>
    </source>
</evidence>
<feature type="DNA-binding region" description="H-T-H motif" evidence="2">
    <location>
        <begin position="44"/>
        <end position="63"/>
    </location>
</feature>
<dbReference type="PANTHER" id="PTHR43479:SF11">
    <property type="entry name" value="ACREF_ENVCD OPERON REPRESSOR-RELATED"/>
    <property type="match status" value="1"/>
</dbReference>